<dbReference type="Proteomes" id="UP000261257">
    <property type="component" value="Unassembled WGS sequence"/>
</dbReference>
<dbReference type="Gene3D" id="3.40.50.1820">
    <property type="entry name" value="alpha/beta hydrolase"/>
    <property type="match status" value="1"/>
</dbReference>
<evidence type="ECO:0000256" key="3">
    <source>
        <dbReference type="RuleBase" id="RU361235"/>
    </source>
</evidence>
<accession>A0A3E4TUV8</accession>
<dbReference type="InterPro" id="IPR019826">
    <property type="entry name" value="Carboxylesterase_B_AS"/>
</dbReference>
<evidence type="ECO:0000313" key="6">
    <source>
        <dbReference type="Proteomes" id="UP000261257"/>
    </source>
</evidence>
<evidence type="ECO:0000259" key="4">
    <source>
        <dbReference type="Pfam" id="PF00135"/>
    </source>
</evidence>
<evidence type="ECO:0000313" key="5">
    <source>
        <dbReference type="EMBL" id="RGL95932.1"/>
    </source>
</evidence>
<name>A0A3E4TUV8_9FIRM</name>
<evidence type="ECO:0000256" key="1">
    <source>
        <dbReference type="ARBA" id="ARBA00005964"/>
    </source>
</evidence>
<dbReference type="EMBL" id="QSSQ01000043">
    <property type="protein sequence ID" value="RGL95932.1"/>
    <property type="molecule type" value="Genomic_DNA"/>
</dbReference>
<organism evidence="5 6">
    <name type="scientific">Hungatella hathewayi</name>
    <dbReference type="NCBI Taxonomy" id="154046"/>
    <lineage>
        <taxon>Bacteria</taxon>
        <taxon>Bacillati</taxon>
        <taxon>Bacillota</taxon>
        <taxon>Clostridia</taxon>
        <taxon>Lachnospirales</taxon>
        <taxon>Lachnospiraceae</taxon>
        <taxon>Hungatella</taxon>
    </lineage>
</organism>
<protein>
    <recommendedName>
        <fullName evidence="3">Carboxylic ester hydrolase</fullName>
        <ecNumber evidence="3">3.1.1.-</ecNumber>
    </recommendedName>
</protein>
<dbReference type="SUPFAM" id="SSF53474">
    <property type="entry name" value="alpha/beta-Hydrolases"/>
    <property type="match status" value="1"/>
</dbReference>
<dbReference type="EC" id="3.1.1.-" evidence="3"/>
<dbReference type="PROSITE" id="PS00122">
    <property type="entry name" value="CARBOXYLESTERASE_B_1"/>
    <property type="match status" value="1"/>
</dbReference>
<dbReference type="InterPro" id="IPR050309">
    <property type="entry name" value="Type-B_Carboxylest/Lipase"/>
</dbReference>
<dbReference type="AlphaFoldDB" id="A0A3E4TUV8"/>
<dbReference type="RefSeq" id="WP_117634690.1">
    <property type="nucleotide sequence ID" value="NZ_QRQF01000040.1"/>
</dbReference>
<proteinExistence type="inferred from homology"/>
<sequence>MFPRQLREQAVCRPDYPVACTQMGRIRGIVAEGTYMFRGIRYASSRRFHKAERIEPWEGIRDALCYGAPSPLLTEAAAADERFIPHRYAPANENCQYMNIWTQSLDRKSRLPVMVWMHGGGWKNGSSIEQFAYDGENISKSGNLVFVTFNNRQNCYGALDLSSFGKEYEDSVMAGLSDVIAAMKWIQENIEAFGGDCNNVTLVGQSGGAKRALALMQTPEADGLYHKAALGSFAGERMEVPAGWTRKKIARRMGELTAKQLGLDKNSIEKIEGIPHWRLAEAVNAAEKMLKCEVPDRFRWEPVADNQYFYEDPFLSGFRKETRKVPLMTGSSFGEMASNARIKKGAGSKNFWNESYIRKLLEEEFGGSTEHVISLFRQAYPEKNPADVLFMDQLLRGKLLELSQRRAAEGGKVWNWLFNLESPLDGGVTAWHCSETPFITGNACYMEASYIPGITEALQESMMNAWTAFAKEGDPNACGLPNWPCVEADKIPTMIFDRDITVMTNHDRELFCMLKDMREK</sequence>
<dbReference type="GO" id="GO:0016787">
    <property type="term" value="F:hydrolase activity"/>
    <property type="evidence" value="ECO:0007669"/>
    <property type="project" value="UniProtKB-KW"/>
</dbReference>
<gene>
    <name evidence="5" type="ORF">DXC39_27335</name>
</gene>
<dbReference type="PANTHER" id="PTHR11559">
    <property type="entry name" value="CARBOXYLESTERASE"/>
    <property type="match status" value="1"/>
</dbReference>
<reference evidence="5 6" key="1">
    <citation type="submission" date="2018-08" db="EMBL/GenBank/DDBJ databases">
        <title>A genome reference for cultivated species of the human gut microbiota.</title>
        <authorList>
            <person name="Zou Y."/>
            <person name="Xue W."/>
            <person name="Luo G."/>
        </authorList>
    </citation>
    <scope>NUCLEOTIDE SEQUENCE [LARGE SCALE GENOMIC DNA]</scope>
    <source>
        <strain evidence="5 6">TF05-11AC</strain>
    </source>
</reference>
<evidence type="ECO:0000256" key="2">
    <source>
        <dbReference type="ARBA" id="ARBA00022801"/>
    </source>
</evidence>
<comment type="similarity">
    <text evidence="1 3">Belongs to the type-B carboxylesterase/lipase family.</text>
</comment>
<dbReference type="InterPro" id="IPR029058">
    <property type="entry name" value="AB_hydrolase_fold"/>
</dbReference>
<dbReference type="Pfam" id="PF00135">
    <property type="entry name" value="COesterase"/>
    <property type="match status" value="1"/>
</dbReference>
<feature type="domain" description="Carboxylesterase type B" evidence="4">
    <location>
        <begin position="17"/>
        <end position="505"/>
    </location>
</feature>
<dbReference type="InterPro" id="IPR002018">
    <property type="entry name" value="CarbesteraseB"/>
</dbReference>
<comment type="caution">
    <text evidence="5">The sequence shown here is derived from an EMBL/GenBank/DDBJ whole genome shotgun (WGS) entry which is preliminary data.</text>
</comment>
<keyword evidence="2 3" id="KW-0378">Hydrolase</keyword>